<gene>
    <name evidence="1" type="ORF">B0A52_08759</name>
</gene>
<dbReference type="PANTHER" id="PTHR14097:SF9">
    <property type="entry name" value="EPIMERASE, PUTATIVE (AFU_ORTHOLOGUE AFUA_8G07320)-RELATED"/>
    <property type="match status" value="1"/>
</dbReference>
<protein>
    <recommendedName>
        <fullName evidence="3">NAD(P)-binding domain-containing protein</fullName>
    </recommendedName>
</protein>
<dbReference type="AlphaFoldDB" id="A0A438MWA7"/>
<evidence type="ECO:0000313" key="2">
    <source>
        <dbReference type="Proteomes" id="UP000288859"/>
    </source>
</evidence>
<dbReference type="SUPFAM" id="SSF51735">
    <property type="entry name" value="NAD(P)-binding Rossmann-fold domains"/>
    <property type="match status" value="1"/>
</dbReference>
<evidence type="ECO:0000313" key="1">
    <source>
        <dbReference type="EMBL" id="RVX67406.1"/>
    </source>
</evidence>
<comment type="caution">
    <text evidence="1">The sequence shown here is derived from an EMBL/GenBank/DDBJ whole genome shotgun (WGS) entry which is preliminary data.</text>
</comment>
<dbReference type="Gene3D" id="3.40.50.720">
    <property type="entry name" value="NAD(P)-binding Rossmann-like Domain"/>
    <property type="match status" value="1"/>
</dbReference>
<proteinExistence type="predicted"/>
<accession>A0A438MWA7</accession>
<dbReference type="Proteomes" id="UP000288859">
    <property type="component" value="Unassembled WGS sequence"/>
</dbReference>
<dbReference type="PANTHER" id="PTHR14097">
    <property type="entry name" value="OXIDOREDUCTASE HTATIP2"/>
    <property type="match status" value="1"/>
</dbReference>
<sequence length="244" mass="26625">MKVVLSGATGYIGSQVLSRCLEHASITEVLVLSRRDIGPLAQHPKVQVLMMKDFTSYDDPATTAQLLTADAAIWCLGKSSGNYKVDIEFPLAFIKAIKSRQTQGSPGKAFRYLQLSGAFTEPPPKDGQPERPLWFFVQGRRIRGALEPTVLNESSDINGTVDVSHSSQPPFTVYLVKPGGVAPTWVPAFVMKYIIGQRLGVGIQDLAATMVDLVVCGGDQRVFQNREIISYANKLRENPSASTL</sequence>
<dbReference type="EMBL" id="NAJM01000048">
    <property type="protein sequence ID" value="RVX67406.1"/>
    <property type="molecule type" value="Genomic_DNA"/>
</dbReference>
<dbReference type="OrthoDB" id="3535423at2759"/>
<name>A0A438MWA7_EXOME</name>
<reference evidence="1 2" key="1">
    <citation type="submission" date="2017-03" db="EMBL/GenBank/DDBJ databases">
        <title>Genomes of endolithic fungi from Antarctica.</title>
        <authorList>
            <person name="Coleine C."/>
            <person name="Masonjones S."/>
            <person name="Stajich J.E."/>
        </authorList>
    </citation>
    <scope>NUCLEOTIDE SEQUENCE [LARGE SCALE GENOMIC DNA]</scope>
    <source>
        <strain evidence="1 2">CCFEE 6314</strain>
    </source>
</reference>
<organism evidence="1 2">
    <name type="scientific">Exophiala mesophila</name>
    <name type="common">Black yeast-like fungus</name>
    <dbReference type="NCBI Taxonomy" id="212818"/>
    <lineage>
        <taxon>Eukaryota</taxon>
        <taxon>Fungi</taxon>
        <taxon>Dikarya</taxon>
        <taxon>Ascomycota</taxon>
        <taxon>Pezizomycotina</taxon>
        <taxon>Eurotiomycetes</taxon>
        <taxon>Chaetothyriomycetidae</taxon>
        <taxon>Chaetothyriales</taxon>
        <taxon>Herpotrichiellaceae</taxon>
        <taxon>Exophiala</taxon>
    </lineage>
</organism>
<evidence type="ECO:0008006" key="3">
    <source>
        <dbReference type="Google" id="ProtNLM"/>
    </source>
</evidence>
<dbReference type="InterPro" id="IPR036291">
    <property type="entry name" value="NAD(P)-bd_dom_sf"/>
</dbReference>